<dbReference type="EMBL" id="LRFC01000038">
    <property type="protein sequence ID" value="KZE64072.1"/>
    <property type="molecule type" value="Genomic_DNA"/>
</dbReference>
<feature type="compositionally biased region" description="Basic and acidic residues" evidence="2">
    <location>
        <begin position="136"/>
        <end position="149"/>
    </location>
</feature>
<evidence type="ECO:0000256" key="3">
    <source>
        <dbReference type="SAM" id="Phobius"/>
    </source>
</evidence>
<keyword evidence="3" id="KW-0472">Membrane</keyword>
<evidence type="ECO:0000313" key="5">
    <source>
        <dbReference type="Proteomes" id="UP000076567"/>
    </source>
</evidence>
<feature type="transmembrane region" description="Helical" evidence="3">
    <location>
        <begin position="5"/>
        <end position="23"/>
    </location>
</feature>
<feature type="region of interest" description="Disordered" evidence="2">
    <location>
        <begin position="126"/>
        <end position="167"/>
    </location>
</feature>
<gene>
    <name evidence="4" type="ORF">AWM68_13270</name>
</gene>
<keyword evidence="1" id="KW-0175">Coiled coil</keyword>
<name>A0A163PSS8_9BACL</name>
<feature type="coiled-coil region" evidence="1">
    <location>
        <begin position="59"/>
        <end position="93"/>
    </location>
</feature>
<evidence type="ECO:0000256" key="2">
    <source>
        <dbReference type="SAM" id="MobiDB-lite"/>
    </source>
</evidence>
<evidence type="ECO:0000313" key="4">
    <source>
        <dbReference type="EMBL" id="KZE64072.1"/>
    </source>
</evidence>
<dbReference type="RefSeq" id="WP_066245071.1">
    <property type="nucleotide sequence ID" value="NZ_LRFC01000038.1"/>
</dbReference>
<protein>
    <submittedName>
        <fullName evidence="4">Uncharacterized protein</fullName>
    </submittedName>
</protein>
<sequence length="328" mass="37758">MNKHLYAIFIVLISIFVGIILVWSLKSNIILTGSHVTLILLIAILGLSFSFDKLMLGKLFSIEKKLNEVESQNEDITEQQNEIQKENIKFKEEMFSLMFNSLNQVSNQKNNQSQVVNVLPSSTKEEYEDEVAELQNDEKTQDEGNDKSSQHTTGSEPTNESENKDVSKSHTIMLLRESEHYAIEYVASKMGLTPSEVVPQISMSFSDQLIKGRKRRFDGFMDTPDFHYFFEVLHGPFRHERIDRIYNMVADIKGYSEINRIPTKLILILVNHPDEKFNKNADLEYAREKYISHITPAIENNLINIETCEIDYEKAIDTKHMEVAATKG</sequence>
<keyword evidence="3" id="KW-0812">Transmembrane</keyword>
<keyword evidence="3" id="KW-1133">Transmembrane helix</keyword>
<keyword evidence="5" id="KW-1185">Reference proteome</keyword>
<feature type="compositionally biased region" description="Polar residues" evidence="2">
    <location>
        <begin position="150"/>
        <end position="160"/>
    </location>
</feature>
<organism evidence="4 5">
    <name type="scientific">Fictibacillus phosphorivorans</name>
    <dbReference type="NCBI Taxonomy" id="1221500"/>
    <lineage>
        <taxon>Bacteria</taxon>
        <taxon>Bacillati</taxon>
        <taxon>Bacillota</taxon>
        <taxon>Bacilli</taxon>
        <taxon>Bacillales</taxon>
        <taxon>Fictibacillaceae</taxon>
        <taxon>Fictibacillus</taxon>
    </lineage>
</organism>
<dbReference type="AlphaFoldDB" id="A0A163PSS8"/>
<comment type="caution">
    <text evidence="4">The sequence shown here is derived from an EMBL/GenBank/DDBJ whole genome shotgun (WGS) entry which is preliminary data.</text>
</comment>
<evidence type="ECO:0000256" key="1">
    <source>
        <dbReference type="SAM" id="Coils"/>
    </source>
</evidence>
<accession>A0A163PSS8</accession>
<feature type="transmembrane region" description="Helical" evidence="3">
    <location>
        <begin position="29"/>
        <end position="51"/>
    </location>
</feature>
<reference evidence="5" key="1">
    <citation type="submission" date="2016-01" db="EMBL/GenBank/DDBJ databases">
        <title>Draft genome of Chromobacterium sp. F49.</title>
        <authorList>
            <person name="Hong K.W."/>
        </authorList>
    </citation>
    <scope>NUCLEOTIDE SEQUENCE [LARGE SCALE GENOMIC DNA]</scope>
    <source>
        <strain evidence="5">P7IIIA</strain>
    </source>
</reference>
<dbReference type="Proteomes" id="UP000076567">
    <property type="component" value="Unassembled WGS sequence"/>
</dbReference>
<proteinExistence type="predicted"/>